<proteinExistence type="predicted"/>
<dbReference type="EMBL" id="AP019860">
    <property type="protein sequence ID" value="BBM87141.1"/>
    <property type="molecule type" value="Genomic_DNA"/>
</dbReference>
<keyword evidence="2" id="KW-1185">Reference proteome</keyword>
<sequence>MILDNELEKYDLEIGEDEKIISLDLEDLNKEKLTVATFQKQFNNINAHLIQYFVRKGLDQVTSEEMASDVIEKVFIQLCKKNIDTGENYIRVAAKNRFIDFLRRPKPRRLEDIQPVVIDTRACDIEEEFKKLNSAWESYKEDCVKNDPTLKSIIDFIECQYEQCGRCSATIVFRKFILKPLFYLGQEYKYIVEECNIRDLQKVFKFKKISLSINSSFYLAFKKYWEINDKHFKKKYAISWLDKEYQLEIFERSITYKQFAKKIIPIKKIYENYYILRQHWQENQHG</sequence>
<evidence type="ECO:0000313" key="1">
    <source>
        <dbReference type="EMBL" id="BBM87141.1"/>
    </source>
</evidence>
<reference evidence="1 2" key="1">
    <citation type="submission" date="2019-08" db="EMBL/GenBank/DDBJ databases">
        <title>Complete genome sequence of Candidatus Uab amorphum.</title>
        <authorList>
            <person name="Shiratori T."/>
            <person name="Suzuki S."/>
            <person name="Kakizawa Y."/>
            <person name="Ishida K."/>
        </authorList>
    </citation>
    <scope>NUCLEOTIDE SEQUENCE [LARGE SCALE GENOMIC DNA]</scope>
    <source>
        <strain evidence="1 2">SRT547</strain>
    </source>
</reference>
<accession>A0A5S9IT95</accession>
<name>A0A5S9IT95_UABAM</name>
<dbReference type="KEGG" id="uam:UABAM_05544"/>
<organism evidence="1 2">
    <name type="scientific">Uabimicrobium amorphum</name>
    <dbReference type="NCBI Taxonomy" id="2596890"/>
    <lineage>
        <taxon>Bacteria</taxon>
        <taxon>Pseudomonadati</taxon>
        <taxon>Planctomycetota</taxon>
        <taxon>Candidatus Uabimicrobiia</taxon>
        <taxon>Candidatus Uabimicrobiales</taxon>
        <taxon>Candidatus Uabimicrobiaceae</taxon>
        <taxon>Candidatus Uabimicrobium</taxon>
    </lineage>
</organism>
<dbReference type="Proteomes" id="UP000326354">
    <property type="component" value="Chromosome"/>
</dbReference>
<protein>
    <submittedName>
        <fullName evidence="1">Uncharacterized protein</fullName>
    </submittedName>
</protein>
<evidence type="ECO:0000313" key="2">
    <source>
        <dbReference type="Proteomes" id="UP000326354"/>
    </source>
</evidence>
<dbReference type="AlphaFoldDB" id="A0A5S9IT95"/>
<gene>
    <name evidence="1" type="ORF">UABAM_05544</name>
</gene>